<dbReference type="AlphaFoldDB" id="A0A1F5IQN1"/>
<organism evidence="3 4">
    <name type="scientific">Candidatus Daviesbacteria bacterium RIFCSPHIGHO2_01_FULL_41_23</name>
    <dbReference type="NCBI Taxonomy" id="1797764"/>
    <lineage>
        <taxon>Bacteria</taxon>
        <taxon>Candidatus Daviesiibacteriota</taxon>
    </lineage>
</organism>
<dbReference type="EMBL" id="MFCR01000011">
    <property type="protein sequence ID" value="OGE18683.1"/>
    <property type="molecule type" value="Genomic_DNA"/>
</dbReference>
<comment type="caution">
    <text evidence="3">The sequence shown here is derived from an EMBL/GenBank/DDBJ whole genome shotgun (WGS) entry which is preliminary data.</text>
</comment>
<reference evidence="3 4" key="1">
    <citation type="journal article" date="2016" name="Nat. Commun.">
        <title>Thousands of microbial genomes shed light on interconnected biogeochemical processes in an aquifer system.</title>
        <authorList>
            <person name="Anantharaman K."/>
            <person name="Brown C.T."/>
            <person name="Hug L.A."/>
            <person name="Sharon I."/>
            <person name="Castelle C.J."/>
            <person name="Probst A.J."/>
            <person name="Thomas B.C."/>
            <person name="Singh A."/>
            <person name="Wilkins M.J."/>
            <person name="Karaoz U."/>
            <person name="Brodie E.L."/>
            <person name="Williams K.H."/>
            <person name="Hubbard S.S."/>
            <person name="Banfield J.F."/>
        </authorList>
    </citation>
    <scope>NUCLEOTIDE SEQUENCE [LARGE SCALE GENOMIC DNA]</scope>
</reference>
<dbReference type="InterPro" id="IPR013693">
    <property type="entry name" value="SpoIID/LytB_N"/>
</dbReference>
<feature type="domain" description="Sporulation stage II protein D amidase enhancer LytB N-terminal" evidence="2">
    <location>
        <begin position="329"/>
        <end position="402"/>
    </location>
</feature>
<evidence type="ECO:0000259" key="2">
    <source>
        <dbReference type="Pfam" id="PF08486"/>
    </source>
</evidence>
<dbReference type="InterPro" id="IPR013486">
    <property type="entry name" value="SpoIID/LytB"/>
</dbReference>
<accession>A0A1F5IQN1</accession>
<evidence type="ECO:0000256" key="1">
    <source>
        <dbReference type="SAM" id="Coils"/>
    </source>
</evidence>
<dbReference type="Gene3D" id="6.10.250.3150">
    <property type="match status" value="1"/>
</dbReference>
<gene>
    <name evidence="3" type="ORF">A2871_04255</name>
</gene>
<protein>
    <recommendedName>
        <fullName evidence="2">Sporulation stage II protein D amidase enhancer LytB N-terminal domain-containing protein</fullName>
    </recommendedName>
</protein>
<name>A0A1F5IQN1_9BACT</name>
<dbReference type="NCBIfam" id="TIGR02669">
    <property type="entry name" value="SpoIID_LytB"/>
    <property type="match status" value="1"/>
</dbReference>
<dbReference type="GO" id="GO:0030435">
    <property type="term" value="P:sporulation resulting in formation of a cellular spore"/>
    <property type="evidence" value="ECO:0007669"/>
    <property type="project" value="InterPro"/>
</dbReference>
<proteinExistence type="predicted"/>
<feature type="coiled-coil region" evidence="1">
    <location>
        <begin position="44"/>
        <end position="106"/>
    </location>
</feature>
<sequence length="591" mass="65524">MIARKLVKSLEFVVRRKFLFLLVIFISLLLTTNYLLPTVSADEIEDLQRQIDELNHARELSVKATKPLEGQIEALKRQLDQIQASLNVLSANIKQKQKDLDTREDKIALQQALLETRIRAYYIRSYLADPLMVIFSSIQAGDLFRELSYRQSVTREDRSIISSITAEVVNLLTQKEKLEKDKIKMAAFQAEVDKNATFLGGEIKKAKAYQADLTGKIAQLSAKQQQLLAQKLGSLNLPKSAYAMRGGCTDDRNIDPGFSPRFAIYTYGVPNRVGLNQFGAKGRAEAGQSAEQILKAYYNADYTTGYDSGINIHVTGSNEYGQSFDDNWNIEDYVKHLYEMPAGWPMEALKAQAIAARSYALAYTNKGSGPICPSQQCQVVKKEINDGNWQAAVDATKGVVMTSGGQPIKAWYSSTHGGYVFNSGDIGWSSTPHTKRAQDSTSSIGSFSDLQNNAYDKNSPIFYCDWGSRAQYNKTAWLKPEELADIVNVLMLAKKDSGTQVHLSQVDKPNPDGQDTWDGDRVKRELGGSAFNTISDISVSADFGSGRTTTVTVSGDGKTESFDGSEFKNYFNLRAPSNINIVGPLFNAERK</sequence>
<dbReference type="Pfam" id="PF08486">
    <property type="entry name" value="SpoIID"/>
    <property type="match status" value="1"/>
</dbReference>
<dbReference type="Proteomes" id="UP000176336">
    <property type="component" value="Unassembled WGS sequence"/>
</dbReference>
<keyword evidence="1" id="KW-0175">Coiled coil</keyword>
<evidence type="ECO:0000313" key="3">
    <source>
        <dbReference type="EMBL" id="OGE18683.1"/>
    </source>
</evidence>
<evidence type="ECO:0000313" key="4">
    <source>
        <dbReference type="Proteomes" id="UP000176336"/>
    </source>
</evidence>